<dbReference type="InParanoid" id="B0D5D7"/>
<evidence type="ECO:0000259" key="2">
    <source>
        <dbReference type="PROSITE" id="PS50076"/>
    </source>
</evidence>
<reference evidence="3 4" key="1">
    <citation type="journal article" date="2008" name="Nature">
        <title>The genome of Laccaria bicolor provides insights into mycorrhizal symbiosis.</title>
        <authorList>
            <person name="Martin F."/>
            <person name="Aerts A."/>
            <person name="Ahren D."/>
            <person name="Brun A."/>
            <person name="Danchin E.G.J."/>
            <person name="Duchaussoy F."/>
            <person name="Gibon J."/>
            <person name="Kohler A."/>
            <person name="Lindquist E."/>
            <person name="Pereda V."/>
            <person name="Salamov A."/>
            <person name="Shapiro H.J."/>
            <person name="Wuyts J."/>
            <person name="Blaudez D."/>
            <person name="Buee M."/>
            <person name="Brokstein P."/>
            <person name="Canbaeck B."/>
            <person name="Cohen D."/>
            <person name="Courty P.E."/>
            <person name="Coutinho P.M."/>
            <person name="Delaruelle C."/>
            <person name="Detter J.C."/>
            <person name="Deveau A."/>
            <person name="DiFazio S."/>
            <person name="Duplessis S."/>
            <person name="Fraissinet-Tachet L."/>
            <person name="Lucic E."/>
            <person name="Frey-Klett P."/>
            <person name="Fourrey C."/>
            <person name="Feussner I."/>
            <person name="Gay G."/>
            <person name="Grimwood J."/>
            <person name="Hoegger P.J."/>
            <person name="Jain P."/>
            <person name="Kilaru S."/>
            <person name="Labbe J."/>
            <person name="Lin Y.C."/>
            <person name="Legue V."/>
            <person name="Le Tacon F."/>
            <person name="Marmeisse R."/>
            <person name="Melayah D."/>
            <person name="Montanini B."/>
            <person name="Muratet M."/>
            <person name="Nehls U."/>
            <person name="Niculita-Hirzel H."/>
            <person name="Oudot-Le Secq M.P."/>
            <person name="Peter M."/>
            <person name="Quesneville H."/>
            <person name="Rajashekar B."/>
            <person name="Reich M."/>
            <person name="Rouhier N."/>
            <person name="Schmutz J."/>
            <person name="Yin T."/>
            <person name="Chalot M."/>
            <person name="Henrissat B."/>
            <person name="Kuees U."/>
            <person name="Lucas S."/>
            <person name="Van de Peer Y."/>
            <person name="Podila G.K."/>
            <person name="Polle A."/>
            <person name="Pukkila P.J."/>
            <person name="Richardson P.M."/>
            <person name="Rouze P."/>
            <person name="Sanders I.R."/>
            <person name="Stajich J.E."/>
            <person name="Tunlid A."/>
            <person name="Tuskan G."/>
            <person name="Grigoriev I.V."/>
        </authorList>
    </citation>
    <scope>NUCLEOTIDE SEQUENCE [LARGE SCALE GENOMIC DNA]</scope>
    <source>
        <strain evidence="4">S238N-H82 / ATCC MYA-4686</strain>
    </source>
</reference>
<dbReference type="PROSITE" id="PS50076">
    <property type="entry name" value="DNAJ_2"/>
    <property type="match status" value="1"/>
</dbReference>
<keyword evidence="4" id="KW-1185">Reference proteome</keyword>
<dbReference type="PROSITE" id="PS00636">
    <property type="entry name" value="DNAJ_1"/>
    <property type="match status" value="1"/>
</dbReference>
<dbReference type="Gene3D" id="1.10.287.110">
    <property type="entry name" value="DnaJ domain"/>
    <property type="match status" value="1"/>
</dbReference>
<dbReference type="GeneID" id="6075049"/>
<dbReference type="Pfam" id="PF00226">
    <property type="entry name" value="DnaJ"/>
    <property type="match status" value="1"/>
</dbReference>
<gene>
    <name evidence="3" type="ORF">LACBIDRAFT_317850</name>
</gene>
<evidence type="ECO:0000256" key="1">
    <source>
        <dbReference type="SAM" id="MobiDB-lite"/>
    </source>
</evidence>
<evidence type="ECO:0000313" key="4">
    <source>
        <dbReference type="Proteomes" id="UP000001194"/>
    </source>
</evidence>
<dbReference type="EMBL" id="DS547098">
    <property type="protein sequence ID" value="EDR10001.1"/>
    <property type="molecule type" value="Genomic_DNA"/>
</dbReference>
<dbReference type="InterPro" id="IPR001623">
    <property type="entry name" value="DnaJ_domain"/>
</dbReference>
<feature type="compositionally biased region" description="Basic and acidic residues" evidence="1">
    <location>
        <begin position="225"/>
        <end position="268"/>
    </location>
</feature>
<dbReference type="InterPro" id="IPR026894">
    <property type="entry name" value="DnaJ_X"/>
</dbReference>
<dbReference type="KEGG" id="lbc:LACBIDRAFT_317850"/>
<dbReference type="InterPro" id="IPR036869">
    <property type="entry name" value="J_dom_sf"/>
</dbReference>
<dbReference type="InterPro" id="IPR018253">
    <property type="entry name" value="DnaJ_domain_CS"/>
</dbReference>
<dbReference type="HOGENOM" id="CLU_025145_0_2_1"/>
<evidence type="ECO:0000313" key="3">
    <source>
        <dbReference type="EMBL" id="EDR10001.1"/>
    </source>
</evidence>
<dbReference type="SUPFAM" id="SSF46565">
    <property type="entry name" value="Chaperone J-domain"/>
    <property type="match status" value="1"/>
</dbReference>
<feature type="domain" description="J" evidence="2">
    <location>
        <begin position="107"/>
        <end position="172"/>
    </location>
</feature>
<feature type="region of interest" description="Disordered" evidence="1">
    <location>
        <begin position="65"/>
        <end position="101"/>
    </location>
</feature>
<dbReference type="Pfam" id="PF14308">
    <property type="entry name" value="DnaJ-X"/>
    <property type="match status" value="1"/>
</dbReference>
<feature type="region of interest" description="Disordered" evidence="1">
    <location>
        <begin position="469"/>
        <end position="492"/>
    </location>
</feature>
<feature type="compositionally biased region" description="Low complexity" evidence="1">
    <location>
        <begin position="67"/>
        <end position="76"/>
    </location>
</feature>
<dbReference type="CDD" id="cd06257">
    <property type="entry name" value="DnaJ"/>
    <property type="match status" value="1"/>
</dbReference>
<name>B0D5D7_LACBS</name>
<dbReference type="PRINTS" id="PR00625">
    <property type="entry name" value="JDOMAIN"/>
</dbReference>
<dbReference type="PANTHER" id="PTHR44924">
    <property type="entry name" value="DNAJ SUBFAMILY A MEMBER 2"/>
    <property type="match status" value="1"/>
</dbReference>
<feature type="region of interest" description="Disordered" evidence="1">
    <location>
        <begin position="216"/>
        <end position="268"/>
    </location>
</feature>
<organism evidence="4">
    <name type="scientific">Laccaria bicolor (strain S238N-H82 / ATCC MYA-4686)</name>
    <name type="common">Bicoloured deceiver</name>
    <name type="synonym">Laccaria laccata var. bicolor</name>
    <dbReference type="NCBI Taxonomy" id="486041"/>
    <lineage>
        <taxon>Eukaryota</taxon>
        <taxon>Fungi</taxon>
        <taxon>Dikarya</taxon>
        <taxon>Basidiomycota</taxon>
        <taxon>Agaricomycotina</taxon>
        <taxon>Agaricomycetes</taxon>
        <taxon>Agaricomycetidae</taxon>
        <taxon>Agaricales</taxon>
        <taxon>Agaricineae</taxon>
        <taxon>Hydnangiaceae</taxon>
        <taxon>Laccaria</taxon>
    </lineage>
</organism>
<proteinExistence type="predicted"/>
<dbReference type="Proteomes" id="UP000001194">
    <property type="component" value="Unassembled WGS sequence"/>
</dbReference>
<dbReference type="PANTHER" id="PTHR44924:SF1">
    <property type="entry name" value="DNAJ SUBFAMILY A MEMBER 2"/>
    <property type="match status" value="1"/>
</dbReference>
<dbReference type="OrthoDB" id="552049at2759"/>
<dbReference type="RefSeq" id="XP_001879386.1">
    <property type="nucleotide sequence ID" value="XM_001879351.1"/>
</dbReference>
<protein>
    <submittedName>
        <fullName evidence="3">Predicted protein</fullName>
    </submittedName>
</protein>
<accession>B0D5D7</accession>
<sequence length="492" mass="54288">MTSTYPILPSRPILPHIGTTCSNPRCATPLEFPVPSPYPHPGTLLQIRCFQCQTIVSHAFYPTQVPSSSVTSSRSSPGLGGTGEQQQQQQQRKGRKIGTQERPLETGYYDILGVPVTASTDDIKKAYRRLAIKHHPDKNPDDPLAEDRFKSIAIAYQTLSDPTLRKKYNEFGPKESAPEGGYVDPEEVFGAIFGGDKFVPIIGQISLARDMKSALQEAEEASDEPGEKAKVLDAKGREVISPEERARREEKERVKAEKDRQKSAEKAAARAERVSKLVENLERKLGIFTESATTPLDINPSTSSDLSTSWRTICSLEAADLSHESYGVELLHCIGFVYVSKAKHHLATNQTLFGVGGWLHNVQGKYHVFSETVSTLRAAIELKSVFDQIQAAEKAGNLSPEEKKRLEEQAAEKGLQALFKGTKLEVESILRETCDRLLSDPAVSREKAQLRAVALQILGEAYMNVKKDAPEDGSDYVKIDTRSSRAREGGRA</sequence>
<dbReference type="SMART" id="SM00271">
    <property type="entry name" value="DnaJ"/>
    <property type="match status" value="1"/>
</dbReference>
<dbReference type="AlphaFoldDB" id="B0D5D7"/>